<dbReference type="PANTHER" id="PTHR42648">
    <property type="entry name" value="TRANSPOSASE, PUTATIVE-RELATED"/>
    <property type="match status" value="1"/>
</dbReference>
<dbReference type="EMBL" id="QJKJ01001577">
    <property type="protein sequence ID" value="RDY06941.1"/>
    <property type="molecule type" value="Genomic_DNA"/>
</dbReference>
<dbReference type="InterPro" id="IPR036397">
    <property type="entry name" value="RNaseH_sf"/>
</dbReference>
<name>A0A371HVX0_MUCPR</name>
<dbReference type="GO" id="GO:0003676">
    <property type="term" value="F:nucleic acid binding"/>
    <property type="evidence" value="ECO:0007669"/>
    <property type="project" value="InterPro"/>
</dbReference>
<dbReference type="Gene3D" id="3.30.420.10">
    <property type="entry name" value="Ribonuclease H-like superfamily/Ribonuclease H"/>
    <property type="match status" value="1"/>
</dbReference>
<comment type="caution">
    <text evidence="2">The sequence shown here is derived from an EMBL/GenBank/DDBJ whole genome shotgun (WGS) entry which is preliminary data.</text>
</comment>
<dbReference type="PANTHER" id="PTHR42648:SF21">
    <property type="entry name" value="CYSTEINE-RICH RLK (RECEPTOR-LIKE PROTEIN KINASE) 8"/>
    <property type="match status" value="1"/>
</dbReference>
<dbReference type="GO" id="GO:0015074">
    <property type="term" value="P:DNA integration"/>
    <property type="evidence" value="ECO:0007669"/>
    <property type="project" value="InterPro"/>
</dbReference>
<dbReference type="InterPro" id="IPR012337">
    <property type="entry name" value="RNaseH-like_sf"/>
</dbReference>
<organism evidence="2 3">
    <name type="scientific">Mucuna pruriens</name>
    <name type="common">Velvet bean</name>
    <name type="synonym">Dolichos pruriens</name>
    <dbReference type="NCBI Taxonomy" id="157652"/>
    <lineage>
        <taxon>Eukaryota</taxon>
        <taxon>Viridiplantae</taxon>
        <taxon>Streptophyta</taxon>
        <taxon>Embryophyta</taxon>
        <taxon>Tracheophyta</taxon>
        <taxon>Spermatophyta</taxon>
        <taxon>Magnoliopsida</taxon>
        <taxon>eudicotyledons</taxon>
        <taxon>Gunneridae</taxon>
        <taxon>Pentapetalae</taxon>
        <taxon>rosids</taxon>
        <taxon>fabids</taxon>
        <taxon>Fabales</taxon>
        <taxon>Fabaceae</taxon>
        <taxon>Papilionoideae</taxon>
        <taxon>50 kb inversion clade</taxon>
        <taxon>NPAAA clade</taxon>
        <taxon>indigoferoid/millettioid clade</taxon>
        <taxon>Phaseoleae</taxon>
        <taxon>Mucuna</taxon>
    </lineage>
</organism>
<proteinExistence type="predicted"/>
<dbReference type="Proteomes" id="UP000257109">
    <property type="component" value="Unassembled WGS sequence"/>
</dbReference>
<feature type="domain" description="Integrase catalytic" evidence="1">
    <location>
        <begin position="160"/>
        <end position="317"/>
    </location>
</feature>
<sequence>MADTTSKDEDDEEVNFISLEYLQIVYQELLSNSSTLSLGYKELKRKISKLTKDFESLENKILLKYSISPHDKSDLDFEKEKEIKEKSNIHLSNYRKFGRRSYDYKERLKGSSKPSRTNPKGSKKICVFKTMIILIAYMFSSRKKTPVMWVLMTHDGRRVYVPRPPSKGRRMGYLWRSLELLHIDLFGPTITTSLDGKHYGLLVVDNYSIWTRVMFLAYKDESFKVFSILCKCIQNEKGFTTASIRSGHGGEFENESFLQFYEEHGIHHNFSYPRTPQHNSVVERKNISLQQMIKIMLNDFNTPRYFWAEVVNTSCYF</sequence>
<dbReference type="SUPFAM" id="SSF53098">
    <property type="entry name" value="Ribonuclease H-like"/>
    <property type="match status" value="1"/>
</dbReference>
<keyword evidence="3" id="KW-1185">Reference proteome</keyword>
<dbReference type="STRING" id="157652.A0A371HVX0"/>
<dbReference type="OrthoDB" id="1751476at2759"/>
<dbReference type="InterPro" id="IPR039537">
    <property type="entry name" value="Retrotran_Ty1/copia-like"/>
</dbReference>
<dbReference type="AlphaFoldDB" id="A0A371HVX0"/>
<accession>A0A371HVX0</accession>
<gene>
    <name evidence="2" type="ORF">CR513_09014</name>
</gene>
<evidence type="ECO:0000259" key="1">
    <source>
        <dbReference type="PROSITE" id="PS50994"/>
    </source>
</evidence>
<reference evidence="2" key="1">
    <citation type="submission" date="2018-05" db="EMBL/GenBank/DDBJ databases">
        <title>Draft genome of Mucuna pruriens seed.</title>
        <authorList>
            <person name="Nnadi N.E."/>
            <person name="Vos R."/>
            <person name="Hasami M.H."/>
            <person name="Devisetty U.K."/>
            <person name="Aguiy J.C."/>
        </authorList>
    </citation>
    <scope>NUCLEOTIDE SEQUENCE [LARGE SCALE GENOMIC DNA]</scope>
    <source>
        <strain evidence="2">JCA_2017</strain>
    </source>
</reference>
<dbReference type="PROSITE" id="PS50994">
    <property type="entry name" value="INTEGRASE"/>
    <property type="match status" value="1"/>
</dbReference>
<evidence type="ECO:0000313" key="2">
    <source>
        <dbReference type="EMBL" id="RDY06941.1"/>
    </source>
</evidence>
<protein>
    <recommendedName>
        <fullName evidence="1">Integrase catalytic domain-containing protein</fullName>
    </recommendedName>
</protein>
<evidence type="ECO:0000313" key="3">
    <source>
        <dbReference type="Proteomes" id="UP000257109"/>
    </source>
</evidence>
<feature type="non-terminal residue" evidence="2">
    <location>
        <position position="1"/>
    </location>
</feature>
<dbReference type="InterPro" id="IPR001584">
    <property type="entry name" value="Integrase_cat-core"/>
</dbReference>